<organism evidence="2 3">
    <name type="scientific">Psychroserpens ponticola</name>
    <dbReference type="NCBI Taxonomy" id="2932268"/>
    <lineage>
        <taxon>Bacteria</taxon>
        <taxon>Pseudomonadati</taxon>
        <taxon>Bacteroidota</taxon>
        <taxon>Flavobacteriia</taxon>
        <taxon>Flavobacteriales</taxon>
        <taxon>Flavobacteriaceae</taxon>
        <taxon>Psychroserpens</taxon>
    </lineage>
</organism>
<dbReference type="EMBL" id="CP116221">
    <property type="protein sequence ID" value="WCO00827.1"/>
    <property type="molecule type" value="Genomic_DNA"/>
</dbReference>
<evidence type="ECO:0000313" key="2">
    <source>
        <dbReference type="EMBL" id="WCO00827.1"/>
    </source>
</evidence>
<dbReference type="Gene3D" id="3.90.550.10">
    <property type="entry name" value="Spore Coat Polysaccharide Biosynthesis Protein SpsA, Chain A"/>
    <property type="match status" value="1"/>
</dbReference>
<dbReference type="SUPFAM" id="SSF53448">
    <property type="entry name" value="Nucleotide-diphospho-sugar transferases"/>
    <property type="match status" value="1"/>
</dbReference>
<gene>
    <name evidence="2" type="ORF">MUN68_012210</name>
</gene>
<dbReference type="InterPro" id="IPR050834">
    <property type="entry name" value="Glycosyltransf_2"/>
</dbReference>
<dbReference type="CDD" id="cd00761">
    <property type="entry name" value="Glyco_tranf_GTA_type"/>
    <property type="match status" value="1"/>
</dbReference>
<accession>A0ABY7RVN9</accession>
<dbReference type="PANTHER" id="PTHR43685">
    <property type="entry name" value="GLYCOSYLTRANSFERASE"/>
    <property type="match status" value="1"/>
</dbReference>
<keyword evidence="2" id="KW-0808">Transferase</keyword>
<dbReference type="PANTHER" id="PTHR43685:SF2">
    <property type="entry name" value="GLYCOSYLTRANSFERASE 2-LIKE DOMAIN-CONTAINING PROTEIN"/>
    <property type="match status" value="1"/>
</dbReference>
<evidence type="ECO:0000259" key="1">
    <source>
        <dbReference type="Pfam" id="PF00535"/>
    </source>
</evidence>
<keyword evidence="2" id="KW-0328">Glycosyltransferase</keyword>
<dbReference type="InterPro" id="IPR029044">
    <property type="entry name" value="Nucleotide-diphossugar_trans"/>
</dbReference>
<evidence type="ECO:0000313" key="3">
    <source>
        <dbReference type="Proteomes" id="UP001202717"/>
    </source>
</evidence>
<dbReference type="RefSeq" id="WP_272792372.1">
    <property type="nucleotide sequence ID" value="NZ_CP116221.1"/>
</dbReference>
<keyword evidence="3" id="KW-1185">Reference proteome</keyword>
<sequence>MISVLIPVYNYNIVALVTHIHTQLQLCNVPFEIICLDDASTTDVTNENDTISKLECTSHIKSKDNLGRTNARQYLSKQANYDWLLFLDADVMPKSDLFIRNYLNYIESDYEAIYGGFAYHKNVPDSKYMLRWTYGKTHEQISAQERNKKPYKVIISANFMIKKPVFSIINSQIEQKGYGFDNYFGALLKMKNIKVIHLDNEVYHLGIETSETYLNKKKKAAETLLTLYQSNKIGSHQNDLLHFFIKLKRYRLHVFFSMIYKLLKTPLKNNLLSSHPSMTALQLYRICYLCYKDLNP</sequence>
<name>A0ABY7RVN9_9FLAO</name>
<dbReference type="EC" id="2.4.-.-" evidence="2"/>
<proteinExistence type="predicted"/>
<dbReference type="Proteomes" id="UP001202717">
    <property type="component" value="Chromosome"/>
</dbReference>
<protein>
    <submittedName>
        <fullName evidence="2">Glycosyltransferase</fullName>
        <ecNumber evidence="2">2.4.-.-</ecNumber>
    </submittedName>
</protein>
<dbReference type="InterPro" id="IPR001173">
    <property type="entry name" value="Glyco_trans_2-like"/>
</dbReference>
<reference evidence="2 3" key="1">
    <citation type="submission" date="2023-01" db="EMBL/GenBank/DDBJ databases">
        <title>Psychroserpens ponticola sp. nov., isolated from seawater.</title>
        <authorList>
            <person name="Kristyanto S."/>
            <person name="Jung J."/>
            <person name="Kim J.M."/>
            <person name="Jeon C.O."/>
        </authorList>
    </citation>
    <scope>NUCLEOTIDE SEQUENCE [LARGE SCALE GENOMIC DNA]</scope>
    <source>
        <strain evidence="2 3">MSW6</strain>
    </source>
</reference>
<feature type="domain" description="Glycosyltransferase 2-like" evidence="1">
    <location>
        <begin position="3"/>
        <end position="164"/>
    </location>
</feature>
<dbReference type="Pfam" id="PF00535">
    <property type="entry name" value="Glycos_transf_2"/>
    <property type="match status" value="1"/>
</dbReference>
<dbReference type="GO" id="GO:0016757">
    <property type="term" value="F:glycosyltransferase activity"/>
    <property type="evidence" value="ECO:0007669"/>
    <property type="project" value="UniProtKB-KW"/>
</dbReference>